<dbReference type="InterPro" id="IPR013785">
    <property type="entry name" value="Aldolase_TIM"/>
</dbReference>
<dbReference type="Proteomes" id="UP000777774">
    <property type="component" value="Unassembled WGS sequence"/>
</dbReference>
<evidence type="ECO:0000313" key="3">
    <source>
        <dbReference type="EMBL" id="NKY41509.1"/>
    </source>
</evidence>
<proteinExistence type="predicted"/>
<evidence type="ECO:0000256" key="1">
    <source>
        <dbReference type="ARBA" id="ARBA00022723"/>
    </source>
</evidence>
<evidence type="ECO:0008006" key="5">
    <source>
        <dbReference type="Google" id="ProtNLM"/>
    </source>
</evidence>
<reference evidence="3 4" key="1">
    <citation type="submission" date="2020-04" db="EMBL/GenBank/DDBJ databases">
        <title>MicrobeNet Type strains.</title>
        <authorList>
            <person name="Nicholson A.C."/>
        </authorList>
    </citation>
    <scope>NUCLEOTIDE SEQUENCE [LARGE SCALE GENOMIC DNA]</scope>
    <source>
        <strain evidence="3 4">ATCC BAA-787</strain>
    </source>
</reference>
<dbReference type="PANTHER" id="PTHR11749">
    <property type="entry name" value="RIBULOSE-5-PHOSPHATE-3-EPIMERASE"/>
    <property type="match status" value="1"/>
</dbReference>
<dbReference type="Pfam" id="PF00834">
    <property type="entry name" value="Ribul_P_3_epim"/>
    <property type="match status" value="1"/>
</dbReference>
<comment type="caution">
    <text evidence="3">The sequence shown here is derived from an EMBL/GenBank/DDBJ whole genome shotgun (WGS) entry which is preliminary data.</text>
</comment>
<dbReference type="InterPro" id="IPR000056">
    <property type="entry name" value="Ribul_P_3_epim-like"/>
</dbReference>
<dbReference type="SUPFAM" id="SSF51366">
    <property type="entry name" value="Ribulose-phoshate binding barrel"/>
    <property type="match status" value="1"/>
</dbReference>
<dbReference type="InterPro" id="IPR011060">
    <property type="entry name" value="RibuloseP-bd_barrel"/>
</dbReference>
<dbReference type="Gene3D" id="3.20.20.70">
    <property type="entry name" value="Aldolase class I"/>
    <property type="match status" value="1"/>
</dbReference>
<evidence type="ECO:0000313" key="4">
    <source>
        <dbReference type="Proteomes" id="UP000777774"/>
    </source>
</evidence>
<sequence>MTLVVAASLWSTPPALLADEAVRLAAAGLRRWHWDVSDGVFAAPGGFDPDTVCRLSRLTGLPGEAHLMVSDPLAEIDAWTAVCDTVIVHVEAAGWATAVSRIRAAGRRAGVAISPSTPLSALDDLPPDVAVLVMSITPGQAGSTFLPSTLSRLDALAGDGGADADDGRDVVGGGAGRRALGVDGGVTLDHAHDCATHGATWVVSGSALCGAADPASWLETASAAPVGASDDARVVERRR</sequence>
<evidence type="ECO:0000256" key="2">
    <source>
        <dbReference type="ARBA" id="ARBA00023235"/>
    </source>
</evidence>
<accession>A0ABX1K5Y3</accession>
<keyword evidence="1" id="KW-0479">Metal-binding</keyword>
<name>A0ABX1K5Y3_9CELL</name>
<protein>
    <recommendedName>
        <fullName evidence="5">Ribulose-phosphate 3-epimerase</fullName>
    </recommendedName>
</protein>
<gene>
    <name evidence="3" type="ORF">HGA02_18900</name>
</gene>
<dbReference type="EMBL" id="JAAXOY010000759">
    <property type="protein sequence ID" value="NKY41509.1"/>
    <property type="molecule type" value="Genomic_DNA"/>
</dbReference>
<keyword evidence="4" id="KW-1185">Reference proteome</keyword>
<organism evidence="3 4">
    <name type="scientific">Cellulomonas septica</name>
    <dbReference type="NCBI Taxonomy" id="285080"/>
    <lineage>
        <taxon>Bacteria</taxon>
        <taxon>Bacillati</taxon>
        <taxon>Actinomycetota</taxon>
        <taxon>Actinomycetes</taxon>
        <taxon>Micrococcales</taxon>
        <taxon>Cellulomonadaceae</taxon>
        <taxon>Cellulomonas</taxon>
    </lineage>
</organism>
<keyword evidence="2" id="KW-0413">Isomerase</keyword>